<keyword evidence="2" id="KW-0067">ATP-binding</keyword>
<comment type="caution">
    <text evidence="5">The sequence shown here is derived from an EMBL/GenBank/DDBJ whole genome shotgun (WGS) entry which is preliminary data.</text>
</comment>
<dbReference type="SUPFAM" id="SSF52540">
    <property type="entry name" value="P-loop containing nucleoside triphosphate hydrolases"/>
    <property type="match status" value="1"/>
</dbReference>
<keyword evidence="1" id="KW-0547">Nucleotide-binding</keyword>
<dbReference type="SMART" id="SM00534">
    <property type="entry name" value="MUTSac"/>
    <property type="match status" value="1"/>
</dbReference>
<feature type="domain" description="DNA mismatch repair proteins mutS family" evidence="4">
    <location>
        <begin position="331"/>
        <end position="507"/>
    </location>
</feature>
<dbReference type="AlphaFoldDB" id="A0A931CQ46"/>
<evidence type="ECO:0000259" key="4">
    <source>
        <dbReference type="SMART" id="SM00534"/>
    </source>
</evidence>
<dbReference type="GO" id="GO:0030983">
    <property type="term" value="F:mismatched DNA binding"/>
    <property type="evidence" value="ECO:0007669"/>
    <property type="project" value="InterPro"/>
</dbReference>
<dbReference type="GO" id="GO:0005524">
    <property type="term" value="F:ATP binding"/>
    <property type="evidence" value="ECO:0007669"/>
    <property type="project" value="UniProtKB-KW"/>
</dbReference>
<proteinExistence type="predicted"/>
<evidence type="ECO:0000256" key="2">
    <source>
        <dbReference type="ARBA" id="ARBA00022840"/>
    </source>
</evidence>
<evidence type="ECO:0000256" key="3">
    <source>
        <dbReference type="ARBA" id="ARBA00023125"/>
    </source>
</evidence>
<dbReference type="GO" id="GO:0140664">
    <property type="term" value="F:ATP-dependent DNA damage sensor activity"/>
    <property type="evidence" value="ECO:0007669"/>
    <property type="project" value="InterPro"/>
</dbReference>
<evidence type="ECO:0000313" key="6">
    <source>
        <dbReference type="Proteomes" id="UP000655366"/>
    </source>
</evidence>
<dbReference type="GO" id="GO:0005829">
    <property type="term" value="C:cytosol"/>
    <property type="evidence" value="ECO:0007669"/>
    <property type="project" value="TreeGrafter"/>
</dbReference>
<evidence type="ECO:0000313" key="5">
    <source>
        <dbReference type="EMBL" id="MBG0740076.1"/>
    </source>
</evidence>
<sequence length="512" mass="57286">MTFQSILFENPAPVAPAPDVVLQAAFLTDLQLSQIIDTVTAGREAYGLKPYFYMPLTSVQSIKYRHGIMRDLRTGGLLAGIELFAETMRSMRDQLEQGAKLSYQGQREALFLETVEIYCAAVNTLLAALQRADVGSAGFAALRKFLSGYVASEYFRTLAAEAKNLRTDLAGMQYCFRIKGGRVTVAPYKSERDYSVEVEQTFRRFQQRAAKDHCAKTSVYLEMNHVEAMVLDRVAKLFPEVFAALDLFNNRNLDFVDPTIDRFDREVQFYLAYLAELKLLQEHGLQFCYPQVSQTSKEELVQDTFDLALADTLVKKNAPVVCNDFSLTGTERIFVVSGPNQGGKTTFARTFGQLHYLASLGYPVPGGQAKLFLPDRILTHFEREEDLKDLRGKLTDDLVRVHDVLNQATSNSIVILNEIFTSTTLSDAVFLCREVLTQIVDRDLLCVCVTFIDELAALSGSTVSMVSTVVPDNPAVRTFKLERRPANGMAYALVLAEKYSLTYGRLTERIGS</sequence>
<reference evidence="5 6" key="1">
    <citation type="submission" date="2020-11" db="EMBL/GenBank/DDBJ databases">
        <title>Arthrobacter antarcticus sp. nov., isolated from Antarctic Soil.</title>
        <authorList>
            <person name="Li J."/>
        </authorList>
    </citation>
    <scope>NUCLEOTIDE SEQUENCE [LARGE SCALE GENOMIC DNA]</scope>
    <source>
        <strain evidence="5 6">Z1-20</strain>
    </source>
</reference>
<dbReference type="Gene3D" id="3.40.50.300">
    <property type="entry name" value="P-loop containing nucleotide triphosphate hydrolases"/>
    <property type="match status" value="1"/>
</dbReference>
<dbReference type="GO" id="GO:0006298">
    <property type="term" value="P:mismatch repair"/>
    <property type="evidence" value="ECO:0007669"/>
    <property type="project" value="InterPro"/>
</dbReference>
<dbReference type="InterPro" id="IPR045076">
    <property type="entry name" value="MutS"/>
</dbReference>
<protein>
    <submittedName>
        <fullName evidence="5">DNA mismatch repair protein MutS</fullName>
    </submittedName>
</protein>
<dbReference type="EMBL" id="JADNYM010000014">
    <property type="protein sequence ID" value="MBG0740076.1"/>
    <property type="molecule type" value="Genomic_DNA"/>
</dbReference>
<organism evidence="5 6">
    <name type="scientific">Arthrobacter terrae</name>
    <dbReference type="NCBI Taxonomy" id="2935737"/>
    <lineage>
        <taxon>Bacteria</taxon>
        <taxon>Bacillati</taxon>
        <taxon>Actinomycetota</taxon>
        <taxon>Actinomycetes</taxon>
        <taxon>Micrococcales</taxon>
        <taxon>Micrococcaceae</taxon>
        <taxon>Arthrobacter</taxon>
    </lineage>
</organism>
<dbReference type="Proteomes" id="UP000655366">
    <property type="component" value="Unassembled WGS sequence"/>
</dbReference>
<name>A0A931CQ46_9MICC</name>
<keyword evidence="6" id="KW-1185">Reference proteome</keyword>
<dbReference type="RefSeq" id="WP_196397021.1">
    <property type="nucleotide sequence ID" value="NZ_JADNYM010000014.1"/>
</dbReference>
<dbReference type="InterPro" id="IPR000432">
    <property type="entry name" value="DNA_mismatch_repair_MutS_C"/>
</dbReference>
<keyword evidence="3" id="KW-0238">DNA-binding</keyword>
<dbReference type="PANTHER" id="PTHR11361:SF34">
    <property type="entry name" value="DNA MISMATCH REPAIR PROTEIN MSH1, MITOCHONDRIAL"/>
    <property type="match status" value="1"/>
</dbReference>
<accession>A0A931CQ46</accession>
<gene>
    <name evidence="5" type="ORF">IV500_11850</name>
</gene>
<dbReference type="Pfam" id="PF00488">
    <property type="entry name" value="MutS_V"/>
    <property type="match status" value="1"/>
</dbReference>
<evidence type="ECO:0000256" key="1">
    <source>
        <dbReference type="ARBA" id="ARBA00022741"/>
    </source>
</evidence>
<dbReference type="PANTHER" id="PTHR11361">
    <property type="entry name" value="DNA MISMATCH REPAIR PROTEIN MUTS FAMILY MEMBER"/>
    <property type="match status" value="1"/>
</dbReference>
<dbReference type="InterPro" id="IPR027417">
    <property type="entry name" value="P-loop_NTPase"/>
</dbReference>